<name>A0A0C9UA24_PAXIN</name>
<reference evidence="4 5" key="1">
    <citation type="submission" date="2014-06" db="EMBL/GenBank/DDBJ databases">
        <authorList>
            <consortium name="DOE Joint Genome Institute"/>
            <person name="Kuo A."/>
            <person name="Kohler A."/>
            <person name="Nagy L.G."/>
            <person name="Floudas D."/>
            <person name="Copeland A."/>
            <person name="Barry K.W."/>
            <person name="Cichocki N."/>
            <person name="Veneault-Fourrey C."/>
            <person name="LaButti K."/>
            <person name="Lindquist E.A."/>
            <person name="Lipzen A."/>
            <person name="Lundell T."/>
            <person name="Morin E."/>
            <person name="Murat C."/>
            <person name="Sun H."/>
            <person name="Tunlid A."/>
            <person name="Henrissat B."/>
            <person name="Grigoriev I.V."/>
            <person name="Hibbett D.S."/>
            <person name="Martin F."/>
            <person name="Nordberg H.P."/>
            <person name="Cantor M.N."/>
            <person name="Hua S.X."/>
        </authorList>
    </citation>
    <scope>NUCLEOTIDE SEQUENCE [LARGE SCALE GENOMIC DNA]</scope>
    <source>
        <strain evidence="4 5">ATCC 200175</strain>
    </source>
</reference>
<keyword evidence="2" id="KW-0456">Lyase</keyword>
<dbReference type="PANTHER" id="PTHR10067:SF9">
    <property type="entry name" value="PHOSPHATIDYLSERINE DECARBOXYLASE FAMILY PROTEIN (AFU_ORTHOLOGUE AFUA_7G01730)"/>
    <property type="match status" value="1"/>
</dbReference>
<dbReference type="Pfam" id="PF12588">
    <property type="entry name" value="PSDC"/>
    <property type="match status" value="1"/>
</dbReference>
<dbReference type="Pfam" id="PF02666">
    <property type="entry name" value="PS_Dcarbxylase"/>
    <property type="match status" value="1"/>
</dbReference>
<dbReference type="OrthoDB" id="5973539at2759"/>
<dbReference type="PANTHER" id="PTHR10067">
    <property type="entry name" value="PHOSPHATIDYLSERINE DECARBOXYLASE"/>
    <property type="match status" value="1"/>
</dbReference>
<proteinExistence type="predicted"/>
<dbReference type="AlphaFoldDB" id="A0A0C9UA24"/>
<protein>
    <recommendedName>
        <fullName evidence="3">L-tryptophan decarboxylase PsiD-like domain-containing protein</fullName>
    </recommendedName>
</protein>
<evidence type="ECO:0000313" key="5">
    <source>
        <dbReference type="Proteomes" id="UP000053647"/>
    </source>
</evidence>
<dbReference type="GO" id="GO:0004609">
    <property type="term" value="F:phosphatidylserine decarboxylase activity"/>
    <property type="evidence" value="ECO:0007669"/>
    <property type="project" value="InterPro"/>
</dbReference>
<feature type="domain" description="L-tryptophan decarboxylase PsiD-like" evidence="3">
    <location>
        <begin position="2"/>
        <end position="49"/>
    </location>
</feature>
<dbReference type="HOGENOM" id="CLU_033450_2_0_1"/>
<evidence type="ECO:0000259" key="3">
    <source>
        <dbReference type="Pfam" id="PF12588"/>
    </source>
</evidence>
<evidence type="ECO:0000256" key="2">
    <source>
        <dbReference type="ARBA" id="ARBA00023239"/>
    </source>
</evidence>
<dbReference type="Proteomes" id="UP000053647">
    <property type="component" value="Unassembled WGS sequence"/>
</dbReference>
<reference evidence="5" key="2">
    <citation type="submission" date="2015-01" db="EMBL/GenBank/DDBJ databases">
        <title>Evolutionary Origins and Diversification of the Mycorrhizal Mutualists.</title>
        <authorList>
            <consortium name="DOE Joint Genome Institute"/>
            <consortium name="Mycorrhizal Genomics Consortium"/>
            <person name="Kohler A."/>
            <person name="Kuo A."/>
            <person name="Nagy L.G."/>
            <person name="Floudas D."/>
            <person name="Copeland A."/>
            <person name="Barry K.W."/>
            <person name="Cichocki N."/>
            <person name="Veneault-Fourrey C."/>
            <person name="LaButti K."/>
            <person name="Lindquist E.A."/>
            <person name="Lipzen A."/>
            <person name="Lundell T."/>
            <person name="Morin E."/>
            <person name="Murat C."/>
            <person name="Riley R."/>
            <person name="Ohm R."/>
            <person name="Sun H."/>
            <person name="Tunlid A."/>
            <person name="Henrissat B."/>
            <person name="Grigoriev I.V."/>
            <person name="Hibbett D.S."/>
            <person name="Martin F."/>
        </authorList>
    </citation>
    <scope>NUCLEOTIDE SEQUENCE [LARGE SCALE GENOMIC DNA]</scope>
    <source>
        <strain evidence="5">ATCC 200175</strain>
    </source>
</reference>
<gene>
    <name evidence="4" type="ORF">PAXINDRAFT_99210</name>
</gene>
<dbReference type="InterPro" id="IPR022237">
    <property type="entry name" value="PsiD-like"/>
</dbReference>
<dbReference type="GO" id="GO:0006646">
    <property type="term" value="P:phosphatidylethanolamine biosynthetic process"/>
    <property type="evidence" value="ECO:0007669"/>
    <property type="project" value="TreeGrafter"/>
</dbReference>
<organism evidence="4 5">
    <name type="scientific">Paxillus involutus ATCC 200175</name>
    <dbReference type="NCBI Taxonomy" id="664439"/>
    <lineage>
        <taxon>Eukaryota</taxon>
        <taxon>Fungi</taxon>
        <taxon>Dikarya</taxon>
        <taxon>Basidiomycota</taxon>
        <taxon>Agaricomycotina</taxon>
        <taxon>Agaricomycetes</taxon>
        <taxon>Agaricomycetidae</taxon>
        <taxon>Boletales</taxon>
        <taxon>Paxilineae</taxon>
        <taxon>Paxillaceae</taxon>
        <taxon>Paxillus</taxon>
    </lineage>
</organism>
<accession>A0A0C9UA24</accession>
<dbReference type="EMBL" id="KN819335">
    <property type="protein sequence ID" value="KIJ15836.1"/>
    <property type="molecule type" value="Genomic_DNA"/>
</dbReference>
<dbReference type="GO" id="GO:0005739">
    <property type="term" value="C:mitochondrion"/>
    <property type="evidence" value="ECO:0007669"/>
    <property type="project" value="TreeGrafter"/>
</dbReference>
<evidence type="ECO:0000313" key="4">
    <source>
        <dbReference type="EMBL" id="KIJ15836.1"/>
    </source>
</evidence>
<keyword evidence="1" id="KW-0210">Decarboxylase</keyword>
<dbReference type="InterPro" id="IPR003817">
    <property type="entry name" value="PS_Dcarbxylase"/>
</dbReference>
<sequence>MHAFNRAMKKLLDSWGVYLANPNPPAPLPPSNSTLNKGPQGWFSPTAIRGLEAHLGGLTFAQTYVCPDSTADNYGFATWDAFFIREFQPGMRPVLFREEKALIHNACESTVYKTAENVQLHDQFWLKDQKYSLYDMLNGHAYAEQFAGGTVYQAFLGRADYHRWHSPVKGTILDFSIIPGTYFAALPDSGAEVGDPDLQPGDPRGAVMRSQGWLTIAATRALIFIQGDDPIGLMCFIGVGMAEVSTCQVSVQKGDAVEIGDELGMFHFGGSSHTLIFRPGIKITWADVVQQDTHLWINSVIGQATIVP</sequence>
<evidence type="ECO:0000256" key="1">
    <source>
        <dbReference type="ARBA" id="ARBA00022793"/>
    </source>
</evidence>
<keyword evidence="5" id="KW-1185">Reference proteome</keyword>